<evidence type="ECO:0000313" key="1">
    <source>
        <dbReference type="EMBL" id="OUQ63455.1"/>
    </source>
</evidence>
<name>A0A1Y4V2S7_9BACE</name>
<evidence type="ECO:0008006" key="3">
    <source>
        <dbReference type="Google" id="ProtNLM"/>
    </source>
</evidence>
<sequence length="75" mass="8952">MEQEAVHIGQLIQQELYRQGRSIVWFAEQLCCSRSNVYKVFSKPGINTLLLLKISSILHYNFFQYYSDSWDEEKM</sequence>
<accession>A0A1Y4V2S7</accession>
<comment type="caution">
    <text evidence="1">The sequence shown here is derived from an EMBL/GenBank/DDBJ whole genome shotgun (WGS) entry which is preliminary data.</text>
</comment>
<dbReference type="AlphaFoldDB" id="A0A1Y4V2S7"/>
<protein>
    <recommendedName>
        <fullName evidence="3">XRE family transcriptional regulator</fullName>
    </recommendedName>
</protein>
<dbReference type="Proteomes" id="UP000196036">
    <property type="component" value="Unassembled WGS sequence"/>
</dbReference>
<evidence type="ECO:0000313" key="2">
    <source>
        <dbReference type="Proteomes" id="UP000196036"/>
    </source>
</evidence>
<gene>
    <name evidence="1" type="ORF">B5E52_19100</name>
</gene>
<dbReference type="EMBL" id="NFLW01000046">
    <property type="protein sequence ID" value="OUQ63455.1"/>
    <property type="molecule type" value="Genomic_DNA"/>
</dbReference>
<reference evidence="2" key="1">
    <citation type="submission" date="2017-04" db="EMBL/GenBank/DDBJ databases">
        <title>Function of individual gut microbiota members based on whole genome sequencing of pure cultures obtained from chicken caecum.</title>
        <authorList>
            <person name="Medvecky M."/>
            <person name="Cejkova D."/>
            <person name="Polansky O."/>
            <person name="Karasova D."/>
            <person name="Kubasova T."/>
            <person name="Cizek A."/>
            <person name="Rychlik I."/>
        </authorList>
    </citation>
    <scope>NUCLEOTIDE SEQUENCE [LARGE SCALE GENOMIC DNA]</scope>
    <source>
        <strain evidence="2">An109</strain>
    </source>
</reference>
<organism evidence="1 2">
    <name type="scientific">Bacteroides xylanisolvens</name>
    <dbReference type="NCBI Taxonomy" id="371601"/>
    <lineage>
        <taxon>Bacteria</taxon>
        <taxon>Pseudomonadati</taxon>
        <taxon>Bacteroidota</taxon>
        <taxon>Bacteroidia</taxon>
        <taxon>Bacteroidales</taxon>
        <taxon>Bacteroidaceae</taxon>
        <taxon>Bacteroides</taxon>
    </lineage>
</organism>
<proteinExistence type="predicted"/>